<name>A0A1Y5NZM6_9MYCO</name>
<accession>A0A1Y5NZM6</accession>
<dbReference type="InterPro" id="IPR025240">
    <property type="entry name" value="DUF4189"/>
</dbReference>
<gene>
    <name evidence="3" type="ORF">MHPYR_120093</name>
</gene>
<feature type="signal peptide" evidence="1">
    <location>
        <begin position="1"/>
        <end position="29"/>
    </location>
</feature>
<protein>
    <recommendedName>
        <fullName evidence="2">DUF4189 domain-containing protein</fullName>
    </recommendedName>
</protein>
<dbReference type="EMBL" id="FLQS01000004">
    <property type="protein sequence ID" value="SBS71892.1"/>
    <property type="molecule type" value="Genomic_DNA"/>
</dbReference>
<sequence>MKITRIAAGVAAGIVAAGGSLVVSPAAQADFDFECKPGCWGAAAASTSTGQEVMRLNYETRQDAEDAAELWCDVKAQTNDCQVLASGLGCLSIAVSPDGKSFAGGNALFQDAADAAALNAAGPGSGIDLRDCNG</sequence>
<evidence type="ECO:0000313" key="3">
    <source>
        <dbReference type="EMBL" id="SBS71892.1"/>
    </source>
</evidence>
<dbReference type="Pfam" id="PF13827">
    <property type="entry name" value="DUF4189"/>
    <property type="match status" value="1"/>
</dbReference>
<evidence type="ECO:0000256" key="1">
    <source>
        <dbReference type="SAM" id="SignalP"/>
    </source>
</evidence>
<organism evidence="3">
    <name type="scientific">uncultured Mycobacterium sp</name>
    <dbReference type="NCBI Taxonomy" id="171292"/>
    <lineage>
        <taxon>Bacteria</taxon>
        <taxon>Bacillati</taxon>
        <taxon>Actinomycetota</taxon>
        <taxon>Actinomycetes</taxon>
        <taxon>Mycobacteriales</taxon>
        <taxon>Mycobacteriaceae</taxon>
        <taxon>Mycobacterium</taxon>
        <taxon>environmental samples</taxon>
    </lineage>
</organism>
<feature type="domain" description="DUF4189" evidence="2">
    <location>
        <begin position="40"/>
        <end position="119"/>
    </location>
</feature>
<evidence type="ECO:0000259" key="2">
    <source>
        <dbReference type="Pfam" id="PF13827"/>
    </source>
</evidence>
<dbReference type="AlphaFoldDB" id="A0A1Y5NZM6"/>
<keyword evidence="1" id="KW-0732">Signal</keyword>
<feature type="chain" id="PRO_5012441436" description="DUF4189 domain-containing protein" evidence="1">
    <location>
        <begin position="30"/>
        <end position="134"/>
    </location>
</feature>
<reference evidence="3" key="1">
    <citation type="submission" date="2016-03" db="EMBL/GenBank/DDBJ databases">
        <authorList>
            <person name="Ploux O."/>
        </authorList>
    </citation>
    <scope>NUCLEOTIDE SEQUENCE</scope>
    <source>
        <strain evidence="3">UC10</strain>
    </source>
</reference>
<proteinExistence type="predicted"/>